<accession>L8GJ33</accession>
<keyword evidence="1" id="KW-0732">Signal</keyword>
<dbReference type="GeneID" id="14912664"/>
<protein>
    <submittedName>
        <fullName evidence="2">Uncharacterized protein</fullName>
    </submittedName>
</protein>
<dbReference type="KEGG" id="acan:ACA1_318410"/>
<keyword evidence="3" id="KW-1185">Reference proteome</keyword>
<dbReference type="RefSeq" id="XP_004334189.1">
    <property type="nucleotide sequence ID" value="XM_004334141.1"/>
</dbReference>
<evidence type="ECO:0000313" key="3">
    <source>
        <dbReference type="Proteomes" id="UP000011083"/>
    </source>
</evidence>
<proteinExistence type="predicted"/>
<sequence length="509" mass="56404">MKTMGSTLPGIIALVILVAFVGASAMEFEKASWAKKVDLNRPAGNNGNHYKHESSNLHNKKGKIELVDIEAKEEEDEEVELDLCLEDLKALLREESELEYQRDECLARLAPLVEEDNLHELWRNRNHSLAIACLYNLTDCNDENDARVFYANVRRSPQSAAQPERSQPASLSPFALLESKFRGSISKFDSSTFSAMKYSAEAKAASLSTKARRGVNFELALSECRKLVSTHRFEIEELQRNVTWCEAEQVQRNKSIMAYLRFSTLYEEENALCTPLMQKCRAGLRLVRFDITNGNSPLPAANDPALVPGWVGFGQSVNSAFFTVGEDSEELKAMAYFGSFDQGPIAASFAAANDGALSATVGELPFLAPDLSTWSTTFELNATIHSRCFYAFQMAASFSDPDIGIAFYTPPDQGLHIFDEDGNFITNVVDEEEQEEEPGRRKLVARGPLRETVESCGCVGDPLPHYQAHNHVSPVTEVVYEYRPISAFLIAPTASPSRSCAGPTPWPTS</sequence>
<dbReference type="Proteomes" id="UP000011083">
    <property type="component" value="Unassembled WGS sequence"/>
</dbReference>
<feature type="signal peptide" evidence="1">
    <location>
        <begin position="1"/>
        <end position="25"/>
    </location>
</feature>
<feature type="chain" id="PRO_5003989808" evidence="1">
    <location>
        <begin position="26"/>
        <end position="509"/>
    </location>
</feature>
<name>L8GJ33_ACACF</name>
<gene>
    <name evidence="2" type="ORF">ACA1_318410</name>
</gene>
<reference evidence="2 3" key="1">
    <citation type="journal article" date="2013" name="Genome Biol.">
        <title>Genome of Acanthamoeba castellanii highlights extensive lateral gene transfer and early evolution of tyrosine kinase signaling.</title>
        <authorList>
            <person name="Clarke M."/>
            <person name="Lohan A.J."/>
            <person name="Liu B."/>
            <person name="Lagkouvardos I."/>
            <person name="Roy S."/>
            <person name="Zafar N."/>
            <person name="Bertelli C."/>
            <person name="Schilde C."/>
            <person name="Kianianmomeni A."/>
            <person name="Burglin T.R."/>
            <person name="Frech C."/>
            <person name="Turcotte B."/>
            <person name="Kopec K.O."/>
            <person name="Synnott J.M."/>
            <person name="Choo C."/>
            <person name="Paponov I."/>
            <person name="Finkler A."/>
            <person name="Soon Heng Tan C."/>
            <person name="Hutchins A.P."/>
            <person name="Weinmeier T."/>
            <person name="Rattei T."/>
            <person name="Chu J.S."/>
            <person name="Gimenez G."/>
            <person name="Irimia M."/>
            <person name="Rigden D.J."/>
            <person name="Fitzpatrick D.A."/>
            <person name="Lorenzo-Morales J."/>
            <person name="Bateman A."/>
            <person name="Chiu C.H."/>
            <person name="Tang P."/>
            <person name="Hegemann P."/>
            <person name="Fromm H."/>
            <person name="Raoult D."/>
            <person name="Greub G."/>
            <person name="Miranda-Saavedra D."/>
            <person name="Chen N."/>
            <person name="Nash P."/>
            <person name="Ginger M.L."/>
            <person name="Horn M."/>
            <person name="Schaap P."/>
            <person name="Caler L."/>
            <person name="Loftus B."/>
        </authorList>
    </citation>
    <scope>NUCLEOTIDE SEQUENCE [LARGE SCALE GENOMIC DNA]</scope>
    <source>
        <strain evidence="2 3">Neff</strain>
    </source>
</reference>
<dbReference type="AlphaFoldDB" id="L8GJ33"/>
<dbReference type="EMBL" id="KB008127">
    <property type="protein sequence ID" value="ELR12176.1"/>
    <property type="molecule type" value="Genomic_DNA"/>
</dbReference>
<evidence type="ECO:0000256" key="1">
    <source>
        <dbReference type="SAM" id="SignalP"/>
    </source>
</evidence>
<organism evidence="2 3">
    <name type="scientific">Acanthamoeba castellanii (strain ATCC 30010 / Neff)</name>
    <dbReference type="NCBI Taxonomy" id="1257118"/>
    <lineage>
        <taxon>Eukaryota</taxon>
        <taxon>Amoebozoa</taxon>
        <taxon>Discosea</taxon>
        <taxon>Longamoebia</taxon>
        <taxon>Centramoebida</taxon>
        <taxon>Acanthamoebidae</taxon>
        <taxon>Acanthamoeba</taxon>
    </lineage>
</organism>
<dbReference type="VEuPathDB" id="AmoebaDB:ACA1_318410"/>
<evidence type="ECO:0000313" key="2">
    <source>
        <dbReference type="EMBL" id="ELR12176.1"/>
    </source>
</evidence>